<dbReference type="EMBL" id="MLQR01000001">
    <property type="protein sequence ID" value="OIJ17334.1"/>
    <property type="molecule type" value="Genomic_DNA"/>
</dbReference>
<dbReference type="AlphaFoldDB" id="A0A1S2LYH3"/>
<dbReference type="Pfam" id="PF07508">
    <property type="entry name" value="Recombinase"/>
    <property type="match status" value="1"/>
</dbReference>
<dbReference type="GO" id="GO:0000150">
    <property type="term" value="F:DNA strand exchange activity"/>
    <property type="evidence" value="ECO:0007669"/>
    <property type="project" value="InterPro"/>
</dbReference>
<feature type="region of interest" description="Disordered" evidence="1">
    <location>
        <begin position="1"/>
        <end position="21"/>
    </location>
</feature>
<dbReference type="InterPro" id="IPR011109">
    <property type="entry name" value="DNA_bind_recombinase_dom"/>
</dbReference>
<evidence type="ECO:0000256" key="1">
    <source>
        <dbReference type="SAM" id="MobiDB-lite"/>
    </source>
</evidence>
<evidence type="ECO:0000313" key="4">
    <source>
        <dbReference type="Proteomes" id="UP000179524"/>
    </source>
</evidence>
<evidence type="ECO:0000313" key="3">
    <source>
        <dbReference type="EMBL" id="OIJ17334.1"/>
    </source>
</evidence>
<dbReference type="Proteomes" id="UP000179524">
    <property type="component" value="Unassembled WGS sequence"/>
</dbReference>
<comment type="caution">
    <text evidence="3">The sequence shown here is derived from an EMBL/GenBank/DDBJ whole genome shotgun (WGS) entry which is preliminary data.</text>
</comment>
<protein>
    <recommendedName>
        <fullName evidence="2">Recombinase domain-containing protein</fullName>
    </recommendedName>
</protein>
<organism evidence="3 4">
    <name type="scientific">Anaerobacillus alkalilacustris</name>
    <dbReference type="NCBI Taxonomy" id="393763"/>
    <lineage>
        <taxon>Bacteria</taxon>
        <taxon>Bacillati</taxon>
        <taxon>Bacillota</taxon>
        <taxon>Bacilli</taxon>
        <taxon>Bacillales</taxon>
        <taxon>Bacillaceae</taxon>
        <taxon>Anaerobacillus</taxon>
    </lineage>
</organism>
<feature type="domain" description="Recombinase" evidence="2">
    <location>
        <begin position="2"/>
        <end position="73"/>
    </location>
</feature>
<sequence>MNGKGPNRIARELESEGPNWNGKTKWYEGSIMNMLKNEKYKGDALLQKTYTVDYLTKKRVANTGQFQGIMLKTPPHPLLIKRCGKQCSLKWKGKNLLQKNTDLKEWTMEWMITPLQVK</sequence>
<dbReference type="GO" id="GO:0003677">
    <property type="term" value="F:DNA binding"/>
    <property type="evidence" value="ECO:0007669"/>
    <property type="project" value="InterPro"/>
</dbReference>
<keyword evidence="4" id="KW-1185">Reference proteome</keyword>
<gene>
    <name evidence="3" type="ORF">BKP37_02175</name>
</gene>
<reference evidence="3 4" key="1">
    <citation type="submission" date="2016-10" db="EMBL/GenBank/DDBJ databases">
        <title>Draft genome sequences of four alkaliphilic bacteria belonging to the Anaerobacillus genus.</title>
        <authorList>
            <person name="Bassil N.M."/>
            <person name="Lloyd J.R."/>
        </authorList>
    </citation>
    <scope>NUCLEOTIDE SEQUENCE [LARGE SCALE GENOMIC DNA]</scope>
    <source>
        <strain evidence="3 4">DSM 18345</strain>
    </source>
</reference>
<name>A0A1S2LYH3_9BACI</name>
<accession>A0A1S2LYH3</accession>
<proteinExistence type="predicted"/>
<evidence type="ECO:0000259" key="2">
    <source>
        <dbReference type="Pfam" id="PF07508"/>
    </source>
</evidence>